<dbReference type="EMBL" id="SSTE01018075">
    <property type="protein sequence ID" value="KAA0039827.1"/>
    <property type="molecule type" value="Genomic_DNA"/>
</dbReference>
<dbReference type="AlphaFoldDB" id="A0A5A7TE72"/>
<evidence type="ECO:0000313" key="2">
    <source>
        <dbReference type="EMBL" id="KAA0039827.1"/>
    </source>
</evidence>
<dbReference type="EMBL" id="SSTD01003912">
    <property type="protein sequence ID" value="TYK24671.1"/>
    <property type="molecule type" value="Genomic_DNA"/>
</dbReference>
<feature type="region of interest" description="Disordered" evidence="1">
    <location>
        <begin position="94"/>
        <end position="144"/>
    </location>
</feature>
<accession>A0A5A7TE72</accession>
<evidence type="ECO:0000313" key="3">
    <source>
        <dbReference type="EMBL" id="TYK24671.1"/>
    </source>
</evidence>
<dbReference type="Proteomes" id="UP000321947">
    <property type="component" value="Unassembled WGS sequence"/>
</dbReference>
<dbReference type="Proteomes" id="UP000321393">
    <property type="component" value="Unassembled WGS sequence"/>
</dbReference>
<name>A0A5A7TE72_CUCMM</name>
<evidence type="ECO:0000256" key="1">
    <source>
        <dbReference type="SAM" id="MobiDB-lite"/>
    </source>
</evidence>
<protein>
    <submittedName>
        <fullName evidence="2">Uncharacterized protein</fullName>
    </submittedName>
</protein>
<evidence type="ECO:0000313" key="4">
    <source>
        <dbReference type="Proteomes" id="UP000321393"/>
    </source>
</evidence>
<dbReference type="OrthoDB" id="10584535at2759"/>
<comment type="caution">
    <text evidence="2">The sequence shown here is derived from an EMBL/GenBank/DDBJ whole genome shotgun (WGS) entry which is preliminary data.</text>
</comment>
<proteinExistence type="predicted"/>
<feature type="compositionally biased region" description="Acidic residues" evidence="1">
    <location>
        <begin position="123"/>
        <end position="135"/>
    </location>
</feature>
<organism evidence="2 4">
    <name type="scientific">Cucumis melo var. makuwa</name>
    <name type="common">Oriental melon</name>
    <dbReference type="NCBI Taxonomy" id="1194695"/>
    <lineage>
        <taxon>Eukaryota</taxon>
        <taxon>Viridiplantae</taxon>
        <taxon>Streptophyta</taxon>
        <taxon>Embryophyta</taxon>
        <taxon>Tracheophyta</taxon>
        <taxon>Spermatophyta</taxon>
        <taxon>Magnoliopsida</taxon>
        <taxon>eudicotyledons</taxon>
        <taxon>Gunneridae</taxon>
        <taxon>Pentapetalae</taxon>
        <taxon>rosids</taxon>
        <taxon>fabids</taxon>
        <taxon>Cucurbitales</taxon>
        <taxon>Cucurbitaceae</taxon>
        <taxon>Benincaseae</taxon>
        <taxon>Cucumis</taxon>
    </lineage>
</organism>
<reference evidence="4 5" key="1">
    <citation type="submission" date="2019-08" db="EMBL/GenBank/DDBJ databases">
        <title>Draft genome sequences of two oriental melons (Cucumis melo L. var makuwa).</title>
        <authorList>
            <person name="Kwon S.-Y."/>
        </authorList>
    </citation>
    <scope>NUCLEOTIDE SEQUENCE [LARGE SCALE GENOMIC DNA]</scope>
    <source>
        <strain evidence="5">cv. Chang Bougi</strain>
        <strain evidence="4">cv. SW 3</strain>
        <tissue evidence="2">Leaf</tissue>
    </source>
</reference>
<evidence type="ECO:0000313" key="5">
    <source>
        <dbReference type="Proteomes" id="UP000321947"/>
    </source>
</evidence>
<gene>
    <name evidence="3" type="ORF">E5676_scaffold266G002210</name>
    <name evidence="2" type="ORF">E6C27_scaffold122G001020</name>
</gene>
<sequence length="144" mass="15819">MGLRPRGGWRLRHVYKTVELADTRSLTVIWDDTCLLVLVSMFIALPHGVISAEIDKEVPELITVKGVFEVKKLLAHIRKGVEKIVTVIKEEPATAGSSTAVGGEEQREAAGEGSSRGANHEIEAEEEKEEEDDGDGEIRVIYNP</sequence>